<evidence type="ECO:0000259" key="16">
    <source>
        <dbReference type="PROSITE" id="PS50846"/>
    </source>
</evidence>
<organism evidence="18">
    <name type="scientific">Geoglobus ahangari</name>
    <dbReference type="NCBI Taxonomy" id="113653"/>
    <lineage>
        <taxon>Archaea</taxon>
        <taxon>Methanobacteriati</taxon>
        <taxon>Methanobacteriota</taxon>
        <taxon>Archaeoglobi</taxon>
        <taxon>Archaeoglobales</taxon>
        <taxon>Archaeoglobaceae</taxon>
        <taxon>Geoglobus</taxon>
    </lineage>
</organism>
<dbReference type="SFLD" id="SFLDF00027">
    <property type="entry name" value="p-type_atpase"/>
    <property type="match status" value="1"/>
</dbReference>
<dbReference type="CDD" id="cd02094">
    <property type="entry name" value="P-type_ATPase_Cu-like"/>
    <property type="match status" value="1"/>
</dbReference>
<dbReference type="InterPro" id="IPR036412">
    <property type="entry name" value="HAD-like_sf"/>
</dbReference>
<keyword evidence="5" id="KW-0479">Metal-binding</keyword>
<evidence type="ECO:0000256" key="2">
    <source>
        <dbReference type="ARBA" id="ARBA00006024"/>
    </source>
</evidence>
<dbReference type="NCBIfam" id="TIGR01525">
    <property type="entry name" value="ATPase-IB_hvy"/>
    <property type="match status" value="1"/>
</dbReference>
<protein>
    <submittedName>
        <fullName evidence="18">Heavy metal translocating P-type ATPase</fullName>
    </submittedName>
</protein>
<gene>
    <name evidence="18" type="ORF">ENT89_06730</name>
    <name evidence="17" type="ORF">ENX77_07435</name>
</gene>
<dbReference type="Pfam" id="PF00403">
    <property type="entry name" value="HMA"/>
    <property type="match status" value="2"/>
</dbReference>
<keyword evidence="14 15" id="KW-0472">Membrane</keyword>
<dbReference type="EMBL" id="DTPI01000033">
    <property type="protein sequence ID" value="HGE66925.1"/>
    <property type="molecule type" value="Genomic_DNA"/>
</dbReference>
<name>A0A7C4S691_9EURY</name>
<keyword evidence="4 15" id="KW-0812">Transmembrane</keyword>
<feature type="domain" description="HMA" evidence="16">
    <location>
        <begin position="2"/>
        <end position="68"/>
    </location>
</feature>
<evidence type="ECO:0000313" key="17">
    <source>
        <dbReference type="EMBL" id="HGE66925.1"/>
    </source>
</evidence>
<dbReference type="FunFam" id="3.30.70.100:FF:000005">
    <property type="entry name" value="Copper-exporting P-type ATPase A"/>
    <property type="match status" value="1"/>
</dbReference>
<feature type="transmembrane region" description="Helical" evidence="15">
    <location>
        <begin position="662"/>
        <end position="686"/>
    </location>
</feature>
<evidence type="ECO:0000256" key="6">
    <source>
        <dbReference type="ARBA" id="ARBA00022737"/>
    </source>
</evidence>
<evidence type="ECO:0000256" key="4">
    <source>
        <dbReference type="ARBA" id="ARBA00022692"/>
    </source>
</evidence>
<dbReference type="InterPro" id="IPR044492">
    <property type="entry name" value="P_typ_ATPase_HD_dom"/>
</dbReference>
<evidence type="ECO:0000256" key="7">
    <source>
        <dbReference type="ARBA" id="ARBA00022741"/>
    </source>
</evidence>
<evidence type="ECO:0000256" key="15">
    <source>
        <dbReference type="SAM" id="Phobius"/>
    </source>
</evidence>
<dbReference type="InterPro" id="IPR023299">
    <property type="entry name" value="ATPase_P-typ_cyto_dom_N"/>
</dbReference>
<evidence type="ECO:0000256" key="1">
    <source>
        <dbReference type="ARBA" id="ARBA00004127"/>
    </source>
</evidence>
<dbReference type="GO" id="GO:0005507">
    <property type="term" value="F:copper ion binding"/>
    <property type="evidence" value="ECO:0007669"/>
    <property type="project" value="InterPro"/>
</dbReference>
<dbReference type="SUPFAM" id="SSF81653">
    <property type="entry name" value="Calcium ATPase, transduction domain A"/>
    <property type="match status" value="1"/>
</dbReference>
<dbReference type="InterPro" id="IPR036163">
    <property type="entry name" value="HMA_dom_sf"/>
</dbReference>
<dbReference type="InterPro" id="IPR018303">
    <property type="entry name" value="ATPase_P-typ_P_site"/>
</dbReference>
<dbReference type="InterPro" id="IPR001757">
    <property type="entry name" value="P_typ_ATPase"/>
</dbReference>
<dbReference type="PANTHER" id="PTHR43520">
    <property type="entry name" value="ATP7, ISOFORM B"/>
    <property type="match status" value="1"/>
</dbReference>
<dbReference type="FunFam" id="2.70.150.10:FF:000002">
    <property type="entry name" value="Copper-transporting ATPase 1, putative"/>
    <property type="match status" value="1"/>
</dbReference>
<evidence type="ECO:0000256" key="12">
    <source>
        <dbReference type="ARBA" id="ARBA00022989"/>
    </source>
</evidence>
<dbReference type="Gene3D" id="3.40.50.1000">
    <property type="entry name" value="HAD superfamily/HAD-like"/>
    <property type="match status" value="1"/>
</dbReference>
<dbReference type="NCBIfam" id="TIGR00003">
    <property type="entry name" value="copper ion binding protein"/>
    <property type="match status" value="1"/>
</dbReference>
<dbReference type="EMBL" id="DTAK01000049">
    <property type="protein sequence ID" value="HGU59825.1"/>
    <property type="molecule type" value="Genomic_DNA"/>
</dbReference>
<feature type="transmembrane region" description="Helical" evidence="15">
    <location>
        <begin position="349"/>
        <end position="370"/>
    </location>
</feature>
<dbReference type="InterPro" id="IPR006122">
    <property type="entry name" value="HMA_Cu_ion-bd"/>
</dbReference>
<feature type="transmembrane region" description="Helical" evidence="15">
    <location>
        <begin position="110"/>
        <end position="132"/>
    </location>
</feature>
<dbReference type="InterPro" id="IPR008250">
    <property type="entry name" value="ATPase_P-typ_transduc_dom_A_sf"/>
</dbReference>
<dbReference type="InterPro" id="IPR023214">
    <property type="entry name" value="HAD_sf"/>
</dbReference>
<dbReference type="CDD" id="cd00371">
    <property type="entry name" value="HMA"/>
    <property type="match status" value="2"/>
</dbReference>
<evidence type="ECO:0000256" key="13">
    <source>
        <dbReference type="ARBA" id="ARBA00023065"/>
    </source>
</evidence>
<keyword evidence="7" id="KW-0547">Nucleotide-binding</keyword>
<comment type="caution">
    <text evidence="18">The sequence shown here is derived from an EMBL/GenBank/DDBJ whole genome shotgun (WGS) entry which is preliminary data.</text>
</comment>
<dbReference type="PROSITE" id="PS00154">
    <property type="entry name" value="ATPASE_E1_E2"/>
    <property type="match status" value="1"/>
</dbReference>
<keyword evidence="8" id="KW-0186">Copper</keyword>
<feature type="transmembrane region" description="Helical" evidence="15">
    <location>
        <begin position="322"/>
        <end position="343"/>
    </location>
</feature>
<dbReference type="GO" id="GO:0005524">
    <property type="term" value="F:ATP binding"/>
    <property type="evidence" value="ECO:0007669"/>
    <property type="project" value="UniProtKB-KW"/>
</dbReference>
<dbReference type="GO" id="GO:0012505">
    <property type="term" value="C:endomembrane system"/>
    <property type="evidence" value="ECO:0007669"/>
    <property type="project" value="UniProtKB-SubCell"/>
</dbReference>
<keyword evidence="6" id="KW-0677">Repeat</keyword>
<dbReference type="GO" id="GO:0016020">
    <property type="term" value="C:membrane"/>
    <property type="evidence" value="ECO:0007669"/>
    <property type="project" value="InterPro"/>
</dbReference>
<dbReference type="PRINTS" id="PR00943">
    <property type="entry name" value="CUATPASE"/>
</dbReference>
<evidence type="ECO:0000256" key="8">
    <source>
        <dbReference type="ARBA" id="ARBA00022796"/>
    </source>
</evidence>
<dbReference type="SUPFAM" id="SSF55008">
    <property type="entry name" value="HMA, heavy metal-associated domain"/>
    <property type="match status" value="2"/>
</dbReference>
<reference evidence="18" key="1">
    <citation type="journal article" date="2020" name="mSystems">
        <title>Genome- and Community-Level Interaction Insights into Carbon Utilization and Element Cycling Functions of Hydrothermarchaeota in Hydrothermal Sediment.</title>
        <authorList>
            <person name="Zhou Z."/>
            <person name="Liu Y."/>
            <person name="Xu W."/>
            <person name="Pan J."/>
            <person name="Luo Z.H."/>
            <person name="Li M."/>
        </authorList>
    </citation>
    <scope>NUCLEOTIDE SEQUENCE [LARGE SCALE GENOMIC DNA]</scope>
    <source>
        <strain evidence="18">SpSt-62</strain>
        <strain evidence="17">SpSt-97</strain>
    </source>
</reference>
<dbReference type="SUPFAM" id="SSF56784">
    <property type="entry name" value="HAD-like"/>
    <property type="match status" value="1"/>
</dbReference>
<sequence length="788" mass="84861">MEEITLKIKGMSCAMCVKSIESAVESLDGVDEVKVNLATESAFLRFNPTKVSLDEIVKLIEDLGYKVGSSKHSGYQDEHIAGMKRKLYFAALAGSFLLLSNYLGLKVPHFIQFIVALTVILYSGREMFLATLRSLRHRTLNMDVMYSIGVGSAFLASVLTTIGVLPENYNFYETAVMLLAFLLLGRTLEALAKRRTSEAIRKLIGLQASTATVLRGNKEVEISVDEVRAGDIVIVKPGEKIPVDGVVVEGESYVDESMFTGEPLSVLKEVGDEVFGGSISKNGVLKIKATRVGSETFLAQIIRTVEEAISSKPPIQKLADRVVSYFIPAVLTVAIASFIFWYFIAGSFFAFTTLIAVLVVACPCAFGLATPTALAVGMGRGAELGVLIKSGEALEIASKVSVVIFDKTGTLTKGKMEVTDVFSMDGSRSVLLSIAATAERRSSHPLAEAIVERAKMEGVEIAEPERFEVIAGKGVVAEVNGNRILVGSRKLLEENGVNFDGIEQVLFQFEKEGKTAVLVAKNGRVIGVIALADAIKDSAKVAVEKLKRMDKKVGIITGDNRIVAEAIAESLGVDFVIAEVLPHEKALHVKKLQDAGEVVVFIGDGINDAPALAQANLGIAIGSGTDIAMESGDIVLVRDDLRDVVAAIQLSEKTLSKIKQNIFWAMIYNTVLIPVAAGVLYPLFGIIFLPEFAAFAMAMSSVSVVTNSLLMKNYVPPIKKGGDGMRIELELFGLSCGHCVMRVRKVLEESGAKVVEITMDRAVIEADGDVERFVKAVEDAGYKARVKS</sequence>
<dbReference type="InterPro" id="IPR023298">
    <property type="entry name" value="ATPase_P-typ_TM_dom_sf"/>
</dbReference>
<dbReference type="InterPro" id="IPR059000">
    <property type="entry name" value="ATPase_P-type_domA"/>
</dbReference>
<dbReference type="Gene3D" id="3.30.70.100">
    <property type="match status" value="2"/>
</dbReference>
<feature type="transmembrane region" description="Helical" evidence="15">
    <location>
        <begin position="171"/>
        <end position="192"/>
    </location>
</feature>
<comment type="similarity">
    <text evidence="2">Belongs to the cation transport ATPase (P-type) (TC 3.A.3) family. Type IB subfamily.</text>
</comment>
<dbReference type="Pfam" id="PF00122">
    <property type="entry name" value="E1-E2_ATPase"/>
    <property type="match status" value="1"/>
</dbReference>
<dbReference type="GO" id="GO:0043682">
    <property type="term" value="F:P-type divalent copper transporter activity"/>
    <property type="evidence" value="ECO:0007669"/>
    <property type="project" value="TreeGrafter"/>
</dbReference>
<feature type="transmembrane region" description="Helical" evidence="15">
    <location>
        <begin position="144"/>
        <end position="165"/>
    </location>
</feature>
<dbReference type="InterPro" id="IPR027256">
    <property type="entry name" value="P-typ_ATPase_IB"/>
</dbReference>
<dbReference type="NCBIfam" id="TIGR01494">
    <property type="entry name" value="ATPase_P-type"/>
    <property type="match status" value="1"/>
</dbReference>
<dbReference type="InterPro" id="IPR006121">
    <property type="entry name" value="HMA_dom"/>
</dbReference>
<evidence type="ECO:0000256" key="10">
    <source>
        <dbReference type="ARBA" id="ARBA00022842"/>
    </source>
</evidence>
<dbReference type="PRINTS" id="PR00119">
    <property type="entry name" value="CATATPASE"/>
</dbReference>
<keyword evidence="9" id="KW-0067">ATP-binding</keyword>
<keyword evidence="3" id="KW-0813">Transport</keyword>
<dbReference type="PANTHER" id="PTHR43520:SF8">
    <property type="entry name" value="P-TYPE CU(+) TRANSPORTER"/>
    <property type="match status" value="1"/>
</dbReference>
<evidence type="ECO:0000256" key="3">
    <source>
        <dbReference type="ARBA" id="ARBA00022448"/>
    </source>
</evidence>
<evidence type="ECO:0000256" key="5">
    <source>
        <dbReference type="ARBA" id="ARBA00022723"/>
    </source>
</evidence>
<dbReference type="SUPFAM" id="SSF81665">
    <property type="entry name" value="Calcium ATPase, transmembrane domain M"/>
    <property type="match status" value="1"/>
</dbReference>
<accession>A0A7C4S691</accession>
<dbReference type="AlphaFoldDB" id="A0A7C4S691"/>
<evidence type="ECO:0000313" key="18">
    <source>
        <dbReference type="EMBL" id="HGU59825.1"/>
    </source>
</evidence>
<keyword evidence="12 15" id="KW-1133">Transmembrane helix</keyword>
<dbReference type="SFLD" id="SFLDS00003">
    <property type="entry name" value="Haloacid_Dehalogenase"/>
    <property type="match status" value="1"/>
</dbReference>
<evidence type="ECO:0000256" key="14">
    <source>
        <dbReference type="ARBA" id="ARBA00023136"/>
    </source>
</evidence>
<comment type="subcellular location">
    <subcellularLocation>
        <location evidence="1">Endomembrane system</location>
        <topology evidence="1">Multi-pass membrane protein</topology>
    </subcellularLocation>
</comment>
<dbReference type="NCBIfam" id="TIGR01511">
    <property type="entry name" value="ATPase-IB1_Cu"/>
    <property type="match status" value="1"/>
</dbReference>
<dbReference type="Pfam" id="PF00702">
    <property type="entry name" value="Hydrolase"/>
    <property type="match status" value="1"/>
</dbReference>
<keyword evidence="11" id="KW-1278">Translocase</keyword>
<proteinExistence type="inferred from homology"/>
<evidence type="ECO:0000256" key="11">
    <source>
        <dbReference type="ARBA" id="ARBA00022967"/>
    </source>
</evidence>
<feature type="transmembrane region" description="Helical" evidence="15">
    <location>
        <begin position="87"/>
        <end position="104"/>
    </location>
</feature>
<dbReference type="Gene3D" id="3.40.1110.10">
    <property type="entry name" value="Calcium-transporting ATPase, cytoplasmic domain N"/>
    <property type="match status" value="1"/>
</dbReference>
<dbReference type="GO" id="GO:0055070">
    <property type="term" value="P:copper ion homeostasis"/>
    <property type="evidence" value="ECO:0007669"/>
    <property type="project" value="TreeGrafter"/>
</dbReference>
<evidence type="ECO:0000256" key="9">
    <source>
        <dbReference type="ARBA" id="ARBA00022840"/>
    </source>
</evidence>
<keyword evidence="13" id="KW-0406">Ion transport</keyword>
<dbReference type="SFLD" id="SFLDG00002">
    <property type="entry name" value="C1.7:_P-type_atpase_like"/>
    <property type="match status" value="1"/>
</dbReference>
<dbReference type="Gene3D" id="2.70.150.10">
    <property type="entry name" value="Calcium-transporting ATPase, cytoplasmic transduction domain A"/>
    <property type="match status" value="1"/>
</dbReference>
<dbReference type="GO" id="GO:0016887">
    <property type="term" value="F:ATP hydrolysis activity"/>
    <property type="evidence" value="ECO:0007669"/>
    <property type="project" value="InterPro"/>
</dbReference>
<dbReference type="PROSITE" id="PS50846">
    <property type="entry name" value="HMA_2"/>
    <property type="match status" value="1"/>
</dbReference>
<keyword evidence="10" id="KW-0460">Magnesium</keyword>
<keyword evidence="8" id="KW-0187">Copper transport</keyword>